<dbReference type="InterPro" id="IPR037185">
    <property type="entry name" value="EmrE-like"/>
</dbReference>
<feature type="domain" description="EamA" evidence="2">
    <location>
        <begin position="37"/>
        <end position="175"/>
    </location>
</feature>
<reference evidence="4" key="1">
    <citation type="submission" date="2017-05" db="EMBL/GenBank/DDBJ databases">
        <title>Improved OligoMM genomes.</title>
        <authorList>
            <person name="Garzetti D."/>
        </authorList>
    </citation>
    <scope>NUCLEOTIDE SEQUENCE [LARGE SCALE GENOMIC DNA]</scope>
    <source>
        <strain evidence="4">YL45</strain>
    </source>
</reference>
<evidence type="ECO:0000313" key="3">
    <source>
        <dbReference type="EMBL" id="OXE45640.1"/>
    </source>
</evidence>
<feature type="transmembrane region" description="Helical" evidence="1">
    <location>
        <begin position="132"/>
        <end position="150"/>
    </location>
</feature>
<evidence type="ECO:0000259" key="2">
    <source>
        <dbReference type="Pfam" id="PF00892"/>
    </source>
</evidence>
<gene>
    <name evidence="3" type="ORF">ADH67_10840</name>
</gene>
<accession>A0A227KFY5</accession>
<sequence>MLFCTRISDMEKTTTAAVAAQDINNTLAPQKSRGAFFGIALASLASVFWGGMGVSVQYLFENSSIQPLELVGLRLLAAGFLLVAINFVVARKVLMAPFSSRAALLGIALSGLEILGGHLTFFFSIYHSNAGTGAIFLALVPLAAGFYLVLRGKKSFTQKELFCCTLAFFGVLLLVSKGNFLTFDLNWQAVFWGLLCVGLSTVYSIQPKTLIDKWGVIPVVSWGLLFGGIVGFSITRPWDALFTFNLAGLSAFLFIVVFGTVAAFWLYLESLKYLSPVIVGLVVCLEPLSAFIFGVAFMGLKLGLAECLGIAMVLANVVILSIGTGQKKIGKRKAA</sequence>
<name>A0A227KFY5_9BURK</name>
<protein>
    <submittedName>
        <fullName evidence="3">Permease</fullName>
    </submittedName>
</protein>
<feature type="transmembrane region" description="Helical" evidence="1">
    <location>
        <begin position="246"/>
        <end position="268"/>
    </location>
</feature>
<feature type="transmembrane region" description="Helical" evidence="1">
    <location>
        <begin position="35"/>
        <end position="60"/>
    </location>
</feature>
<proteinExistence type="predicted"/>
<feature type="domain" description="EamA" evidence="2">
    <location>
        <begin position="189"/>
        <end position="321"/>
    </location>
</feature>
<feature type="transmembrane region" description="Helical" evidence="1">
    <location>
        <begin position="102"/>
        <end position="126"/>
    </location>
</feature>
<dbReference type="SUPFAM" id="SSF103481">
    <property type="entry name" value="Multidrug resistance efflux transporter EmrE"/>
    <property type="match status" value="2"/>
</dbReference>
<feature type="transmembrane region" description="Helical" evidence="1">
    <location>
        <begin position="72"/>
        <end position="90"/>
    </location>
</feature>
<feature type="transmembrane region" description="Helical" evidence="1">
    <location>
        <begin position="187"/>
        <end position="205"/>
    </location>
</feature>
<dbReference type="InterPro" id="IPR000620">
    <property type="entry name" value="EamA_dom"/>
</dbReference>
<keyword evidence="1" id="KW-0472">Membrane</keyword>
<evidence type="ECO:0000256" key="1">
    <source>
        <dbReference type="SAM" id="Phobius"/>
    </source>
</evidence>
<dbReference type="GO" id="GO:0016020">
    <property type="term" value="C:membrane"/>
    <property type="evidence" value="ECO:0007669"/>
    <property type="project" value="InterPro"/>
</dbReference>
<evidence type="ECO:0000313" key="4">
    <source>
        <dbReference type="Proteomes" id="UP000214610"/>
    </source>
</evidence>
<dbReference type="PANTHER" id="PTHR22911">
    <property type="entry name" value="ACYL-MALONYL CONDENSING ENZYME-RELATED"/>
    <property type="match status" value="1"/>
</dbReference>
<keyword evidence="1" id="KW-0812">Transmembrane</keyword>
<dbReference type="EMBL" id="NHMP01000008">
    <property type="protein sequence ID" value="OXE45640.1"/>
    <property type="molecule type" value="Genomic_DNA"/>
</dbReference>
<feature type="transmembrane region" description="Helical" evidence="1">
    <location>
        <begin position="214"/>
        <end position="234"/>
    </location>
</feature>
<dbReference type="PANTHER" id="PTHR22911:SF79">
    <property type="entry name" value="MOBA-LIKE NTP TRANSFERASE DOMAIN-CONTAINING PROTEIN"/>
    <property type="match status" value="1"/>
</dbReference>
<dbReference type="Proteomes" id="UP000214610">
    <property type="component" value="Unassembled WGS sequence"/>
</dbReference>
<feature type="transmembrane region" description="Helical" evidence="1">
    <location>
        <begin position="303"/>
        <end position="323"/>
    </location>
</feature>
<feature type="transmembrane region" description="Helical" evidence="1">
    <location>
        <begin position="162"/>
        <end position="181"/>
    </location>
</feature>
<keyword evidence="1" id="KW-1133">Transmembrane helix</keyword>
<dbReference type="AlphaFoldDB" id="A0A227KFY5"/>
<keyword evidence="4" id="KW-1185">Reference proteome</keyword>
<feature type="transmembrane region" description="Helical" evidence="1">
    <location>
        <begin position="277"/>
        <end position="297"/>
    </location>
</feature>
<dbReference type="Pfam" id="PF00892">
    <property type="entry name" value="EamA"/>
    <property type="match status" value="2"/>
</dbReference>
<organism evidence="3 4">
    <name type="scientific">Turicimonas muris</name>
    <dbReference type="NCBI Taxonomy" id="1796652"/>
    <lineage>
        <taxon>Bacteria</taxon>
        <taxon>Pseudomonadati</taxon>
        <taxon>Pseudomonadota</taxon>
        <taxon>Betaproteobacteria</taxon>
        <taxon>Burkholderiales</taxon>
        <taxon>Sutterellaceae</taxon>
        <taxon>Turicimonas</taxon>
    </lineage>
</organism>
<comment type="caution">
    <text evidence="3">The sequence shown here is derived from an EMBL/GenBank/DDBJ whole genome shotgun (WGS) entry which is preliminary data.</text>
</comment>